<keyword evidence="5" id="KW-0732">Signal</keyword>
<evidence type="ECO:0000256" key="3">
    <source>
        <dbReference type="ARBA" id="ARBA00022759"/>
    </source>
</evidence>
<comment type="similarity">
    <text evidence="1 4">Belongs to the RNase T2 family.</text>
</comment>
<dbReference type="PANTHER" id="PTHR11240:SF17">
    <property type="entry name" value="RIBONUCLEASE T2"/>
    <property type="match status" value="1"/>
</dbReference>
<evidence type="ECO:0000256" key="5">
    <source>
        <dbReference type="SAM" id="SignalP"/>
    </source>
</evidence>
<dbReference type="EMBL" id="ML996573">
    <property type="protein sequence ID" value="KAF2757670.1"/>
    <property type="molecule type" value="Genomic_DNA"/>
</dbReference>
<dbReference type="EC" id="4.6.1.19" evidence="2"/>
<dbReference type="AlphaFoldDB" id="A0A6A6W6T1"/>
<dbReference type="OrthoDB" id="435754at2759"/>
<dbReference type="InterPro" id="IPR036430">
    <property type="entry name" value="RNase_T2-like_sf"/>
</dbReference>
<dbReference type="SUPFAM" id="SSF55895">
    <property type="entry name" value="Ribonuclease Rh-like"/>
    <property type="match status" value="1"/>
</dbReference>
<dbReference type="GO" id="GO:0005576">
    <property type="term" value="C:extracellular region"/>
    <property type="evidence" value="ECO:0007669"/>
    <property type="project" value="TreeGrafter"/>
</dbReference>
<feature type="chain" id="PRO_5025512820" description="ribonuclease T2" evidence="5">
    <location>
        <begin position="19"/>
        <end position="321"/>
    </location>
</feature>
<organism evidence="6 7">
    <name type="scientific">Pseudovirgaria hyperparasitica</name>
    <dbReference type="NCBI Taxonomy" id="470096"/>
    <lineage>
        <taxon>Eukaryota</taxon>
        <taxon>Fungi</taxon>
        <taxon>Dikarya</taxon>
        <taxon>Ascomycota</taxon>
        <taxon>Pezizomycotina</taxon>
        <taxon>Dothideomycetes</taxon>
        <taxon>Dothideomycetes incertae sedis</taxon>
        <taxon>Acrospermales</taxon>
        <taxon>Acrospermaceae</taxon>
        <taxon>Pseudovirgaria</taxon>
    </lineage>
</organism>
<dbReference type="InterPro" id="IPR018188">
    <property type="entry name" value="RNase_T2_His_AS_1"/>
</dbReference>
<reference evidence="6" key="1">
    <citation type="journal article" date="2020" name="Stud. Mycol.">
        <title>101 Dothideomycetes genomes: a test case for predicting lifestyles and emergence of pathogens.</title>
        <authorList>
            <person name="Haridas S."/>
            <person name="Albert R."/>
            <person name="Binder M."/>
            <person name="Bloem J."/>
            <person name="Labutti K."/>
            <person name="Salamov A."/>
            <person name="Andreopoulos B."/>
            <person name="Baker S."/>
            <person name="Barry K."/>
            <person name="Bills G."/>
            <person name="Bluhm B."/>
            <person name="Cannon C."/>
            <person name="Castanera R."/>
            <person name="Culley D."/>
            <person name="Daum C."/>
            <person name="Ezra D."/>
            <person name="Gonzalez J."/>
            <person name="Henrissat B."/>
            <person name="Kuo A."/>
            <person name="Liang C."/>
            <person name="Lipzen A."/>
            <person name="Lutzoni F."/>
            <person name="Magnuson J."/>
            <person name="Mondo S."/>
            <person name="Nolan M."/>
            <person name="Ohm R."/>
            <person name="Pangilinan J."/>
            <person name="Park H.-J."/>
            <person name="Ramirez L."/>
            <person name="Alfaro M."/>
            <person name="Sun H."/>
            <person name="Tritt A."/>
            <person name="Yoshinaga Y."/>
            <person name="Zwiers L.-H."/>
            <person name="Turgeon B."/>
            <person name="Goodwin S."/>
            <person name="Spatafora J."/>
            <person name="Crous P."/>
            <person name="Grigoriev I."/>
        </authorList>
    </citation>
    <scope>NUCLEOTIDE SEQUENCE</scope>
    <source>
        <strain evidence="6">CBS 121739</strain>
    </source>
</reference>
<dbReference type="GeneID" id="54485185"/>
<name>A0A6A6W6T1_9PEZI</name>
<accession>A0A6A6W6T1</accession>
<evidence type="ECO:0000256" key="2">
    <source>
        <dbReference type="ARBA" id="ARBA00012571"/>
    </source>
</evidence>
<keyword evidence="3" id="KW-0255">Endonuclease</keyword>
<protein>
    <recommendedName>
        <fullName evidence="2">ribonuclease T2</fullName>
        <ecNumber evidence="2">4.6.1.19</ecNumber>
    </recommendedName>
</protein>
<dbReference type="InterPro" id="IPR033130">
    <property type="entry name" value="RNase_T2_His_AS_2"/>
</dbReference>
<evidence type="ECO:0000313" key="7">
    <source>
        <dbReference type="Proteomes" id="UP000799437"/>
    </source>
</evidence>
<evidence type="ECO:0000313" key="6">
    <source>
        <dbReference type="EMBL" id="KAF2757670.1"/>
    </source>
</evidence>
<evidence type="ECO:0000256" key="4">
    <source>
        <dbReference type="RuleBase" id="RU004328"/>
    </source>
</evidence>
<dbReference type="Proteomes" id="UP000799437">
    <property type="component" value="Unassembled WGS sequence"/>
</dbReference>
<dbReference type="Pfam" id="PF00445">
    <property type="entry name" value="Ribonuclease_T2"/>
    <property type="match status" value="1"/>
</dbReference>
<dbReference type="PANTHER" id="PTHR11240">
    <property type="entry name" value="RIBONUCLEASE T2"/>
    <property type="match status" value="1"/>
</dbReference>
<evidence type="ECO:0000256" key="1">
    <source>
        <dbReference type="ARBA" id="ARBA00007469"/>
    </source>
</evidence>
<dbReference type="GO" id="GO:0033897">
    <property type="term" value="F:ribonuclease T2 activity"/>
    <property type="evidence" value="ECO:0007669"/>
    <property type="project" value="UniProtKB-EC"/>
</dbReference>
<dbReference type="GO" id="GO:0003723">
    <property type="term" value="F:RNA binding"/>
    <property type="evidence" value="ECO:0007669"/>
    <property type="project" value="InterPro"/>
</dbReference>
<dbReference type="InterPro" id="IPR001568">
    <property type="entry name" value="RNase_T2-like"/>
</dbReference>
<dbReference type="GO" id="GO:0006401">
    <property type="term" value="P:RNA catabolic process"/>
    <property type="evidence" value="ECO:0007669"/>
    <property type="project" value="TreeGrafter"/>
</dbReference>
<dbReference type="PROSITE" id="PS00530">
    <property type="entry name" value="RNASE_T2_1"/>
    <property type="match status" value="1"/>
</dbReference>
<proteinExistence type="inferred from homology"/>
<dbReference type="PROSITE" id="PS00531">
    <property type="entry name" value="RNASE_T2_2"/>
    <property type="match status" value="1"/>
</dbReference>
<keyword evidence="3" id="KW-0378">Hydrolase</keyword>
<sequence>MRSTTVATALAFVSAAEAGVRTSSTANHTCVLQEPFLSCSTEADPAKVDSCCVETFGGLVLATQFWSTYTGGEDKGQKLPAESWGIHGLWPDFCDGSYTQYCDLKRQYDPHPSPNTTNGLPNGTIVPPYNGPTVDTFLEKFDRYDLLEYMNKYWIAQNQPNHELWAHEFSKHATCFSTFDVECYGPQYVQHEELVQYYETAIKYYQDLPTYDWLADADIKPSNKTKYSLTQFQDVLYKAYGALPFIGCSGPRFNETVAGRNTTDRGFTVISEAWYYSHVYGQPQAHDYEPVNASASYVTNCAKTPGALTYPKRSKGSESWY</sequence>
<dbReference type="Gene3D" id="3.90.730.10">
    <property type="entry name" value="Ribonuclease T2-like"/>
    <property type="match status" value="1"/>
</dbReference>
<dbReference type="RefSeq" id="XP_033600121.1">
    <property type="nucleotide sequence ID" value="XM_033744131.1"/>
</dbReference>
<feature type="signal peptide" evidence="5">
    <location>
        <begin position="1"/>
        <end position="18"/>
    </location>
</feature>
<gene>
    <name evidence="6" type="ORF">EJ05DRAFT_476892</name>
</gene>
<keyword evidence="7" id="KW-1185">Reference proteome</keyword>
<keyword evidence="3" id="KW-0540">Nuclease</keyword>